<feature type="region of interest" description="Disordered" evidence="1">
    <location>
        <begin position="169"/>
        <end position="191"/>
    </location>
</feature>
<dbReference type="AlphaFoldDB" id="A0AA38VLK8"/>
<evidence type="ECO:0000313" key="3">
    <source>
        <dbReference type="EMBL" id="KAJ9138963.1"/>
    </source>
</evidence>
<evidence type="ECO:0000256" key="1">
    <source>
        <dbReference type="SAM" id="MobiDB-lite"/>
    </source>
</evidence>
<keyword evidence="2" id="KW-0732">Signal</keyword>
<proteinExistence type="predicted"/>
<evidence type="ECO:0000313" key="4">
    <source>
        <dbReference type="Proteomes" id="UP001174691"/>
    </source>
</evidence>
<comment type="caution">
    <text evidence="3">The sequence shown here is derived from an EMBL/GenBank/DDBJ whole genome shotgun (WGS) entry which is preliminary data.</text>
</comment>
<evidence type="ECO:0000256" key="2">
    <source>
        <dbReference type="SAM" id="SignalP"/>
    </source>
</evidence>
<reference evidence="3" key="1">
    <citation type="submission" date="2022-07" db="EMBL/GenBank/DDBJ databases">
        <title>Fungi with potential for degradation of polypropylene.</title>
        <authorList>
            <person name="Gostincar C."/>
        </authorList>
    </citation>
    <scope>NUCLEOTIDE SEQUENCE</scope>
    <source>
        <strain evidence="3">EXF-13287</strain>
    </source>
</reference>
<protein>
    <recommendedName>
        <fullName evidence="5">Small secreted protein</fullName>
    </recommendedName>
</protein>
<organism evidence="3 4">
    <name type="scientific">Coniochaeta hoffmannii</name>
    <dbReference type="NCBI Taxonomy" id="91930"/>
    <lineage>
        <taxon>Eukaryota</taxon>
        <taxon>Fungi</taxon>
        <taxon>Dikarya</taxon>
        <taxon>Ascomycota</taxon>
        <taxon>Pezizomycotina</taxon>
        <taxon>Sordariomycetes</taxon>
        <taxon>Sordariomycetidae</taxon>
        <taxon>Coniochaetales</taxon>
        <taxon>Coniochaetaceae</taxon>
        <taxon>Coniochaeta</taxon>
    </lineage>
</organism>
<keyword evidence="4" id="KW-1185">Reference proteome</keyword>
<dbReference type="PANTHER" id="PTHR38849:SF1">
    <property type="entry name" value="SMALL SECRETED PROTEIN"/>
    <property type="match status" value="1"/>
</dbReference>
<evidence type="ECO:0008006" key="5">
    <source>
        <dbReference type="Google" id="ProtNLM"/>
    </source>
</evidence>
<feature type="signal peptide" evidence="2">
    <location>
        <begin position="1"/>
        <end position="17"/>
    </location>
</feature>
<feature type="chain" id="PRO_5041320851" description="Small secreted protein" evidence="2">
    <location>
        <begin position="18"/>
        <end position="191"/>
    </location>
</feature>
<dbReference type="EMBL" id="JANBVN010000138">
    <property type="protein sequence ID" value="KAJ9138963.1"/>
    <property type="molecule type" value="Genomic_DNA"/>
</dbReference>
<gene>
    <name evidence="3" type="ORF">NKR19_g7654</name>
</gene>
<accession>A0AA38VLK8</accession>
<dbReference type="Proteomes" id="UP001174691">
    <property type="component" value="Unassembled WGS sequence"/>
</dbReference>
<dbReference type="PANTHER" id="PTHR38849">
    <property type="entry name" value="SMALL SECRETED PROTEIN"/>
    <property type="match status" value="1"/>
</dbReference>
<name>A0AA38VLK8_9PEZI</name>
<sequence>MLFKATLLFSLAASAIALPSAIDTRKTKAAGGKAAAGAAAAASVLTVQDYADFQVSDGVAGDALAEVQAKFPVDTSNLAAVSADDLAIIQAARVTAEAAETDAGGFNEAIDAAGGTDSAEGQPLQVGKIKNKVEKLYLEVLALQIEQAQTGEDNSAKIAEEQAKLDNNIKLDEAAAGEPSQSVDFQGDDAP</sequence>